<evidence type="ECO:0000256" key="3">
    <source>
        <dbReference type="PROSITE-ProRule" id="PRU00176"/>
    </source>
</evidence>
<dbReference type="Gene3D" id="3.30.70.330">
    <property type="match status" value="2"/>
</dbReference>
<feature type="non-terminal residue" evidence="6">
    <location>
        <position position="1"/>
    </location>
</feature>
<dbReference type="OrthoDB" id="439808at2759"/>
<dbReference type="AlphaFoldDB" id="A0A4P9XCF5"/>
<protein>
    <recommendedName>
        <fullName evidence="5">RRM domain-containing protein</fullName>
    </recommendedName>
</protein>
<feature type="region of interest" description="Disordered" evidence="4">
    <location>
        <begin position="76"/>
        <end position="99"/>
    </location>
</feature>
<dbReference type="InterPro" id="IPR000504">
    <property type="entry name" value="RRM_dom"/>
</dbReference>
<keyword evidence="7" id="KW-1185">Reference proteome</keyword>
<dbReference type="GO" id="GO:0009967">
    <property type="term" value="P:positive regulation of signal transduction"/>
    <property type="evidence" value="ECO:0007669"/>
    <property type="project" value="UniProtKB-ARBA"/>
</dbReference>
<gene>
    <name evidence="6" type="ORF">CXG81DRAFT_1780</name>
</gene>
<reference evidence="7" key="1">
    <citation type="journal article" date="2018" name="Nat. Microbiol.">
        <title>Leveraging single-cell genomics to expand the fungal tree of life.</title>
        <authorList>
            <person name="Ahrendt S.R."/>
            <person name="Quandt C.A."/>
            <person name="Ciobanu D."/>
            <person name="Clum A."/>
            <person name="Salamov A."/>
            <person name="Andreopoulos B."/>
            <person name="Cheng J.F."/>
            <person name="Woyke T."/>
            <person name="Pelin A."/>
            <person name="Henrissat B."/>
            <person name="Reynolds N.K."/>
            <person name="Benny G.L."/>
            <person name="Smith M.E."/>
            <person name="James T.Y."/>
            <person name="Grigoriev I.V."/>
        </authorList>
    </citation>
    <scope>NUCLEOTIDE SEQUENCE [LARGE SCALE GENOMIC DNA]</scope>
    <source>
        <strain evidence="7">ATCC 52028</strain>
    </source>
</reference>
<evidence type="ECO:0000256" key="2">
    <source>
        <dbReference type="ARBA" id="ARBA00022884"/>
    </source>
</evidence>
<dbReference type="InterPro" id="IPR035979">
    <property type="entry name" value="RBD_domain_sf"/>
</dbReference>
<dbReference type="Pfam" id="PF00076">
    <property type="entry name" value="RRM_1"/>
    <property type="match status" value="2"/>
</dbReference>
<keyword evidence="1" id="KW-0677">Repeat</keyword>
<dbReference type="Proteomes" id="UP000274922">
    <property type="component" value="Unassembled WGS sequence"/>
</dbReference>
<evidence type="ECO:0000256" key="4">
    <source>
        <dbReference type="SAM" id="MobiDB-lite"/>
    </source>
</evidence>
<dbReference type="InterPro" id="IPR052462">
    <property type="entry name" value="SLIRP/GR-RBP-like"/>
</dbReference>
<feature type="domain" description="RRM" evidence="5">
    <location>
        <begin position="102"/>
        <end position="180"/>
    </location>
</feature>
<dbReference type="PANTHER" id="PTHR48027">
    <property type="entry name" value="HETEROGENEOUS NUCLEAR RIBONUCLEOPROTEIN 87F-RELATED"/>
    <property type="match status" value="1"/>
</dbReference>
<evidence type="ECO:0000313" key="7">
    <source>
        <dbReference type="Proteomes" id="UP000274922"/>
    </source>
</evidence>
<dbReference type="GO" id="GO:0003729">
    <property type="term" value="F:mRNA binding"/>
    <property type="evidence" value="ECO:0007669"/>
    <property type="project" value="UniProtKB-ARBA"/>
</dbReference>
<dbReference type="GO" id="GO:0010629">
    <property type="term" value="P:negative regulation of gene expression"/>
    <property type="evidence" value="ECO:0007669"/>
    <property type="project" value="UniProtKB-ARBA"/>
</dbReference>
<accession>A0A4P9XCF5</accession>
<feature type="domain" description="RRM" evidence="5">
    <location>
        <begin position="1"/>
        <end position="78"/>
    </location>
</feature>
<name>A0A4P9XCF5_9FUNG</name>
<sequence length="185" mass="19786">TLFVGNISRDSTEDALGEFFGTIGDVTGARIITDRETGYSKGYGYVDYTTKAAAEEAIEKLNGAELDGRPLRVDMSTQKPQRAPGGAPARGRVEAPQSTPTTTLFLGNLPFNCSETDIDSAFSSFGSIASIRLPTSRETGEFRGFGYVSFNDVATAKAALDAMNGEYIHGRSMRIDYAGERQSAG</sequence>
<evidence type="ECO:0000256" key="1">
    <source>
        <dbReference type="ARBA" id="ARBA00022737"/>
    </source>
</evidence>
<dbReference type="EMBL" id="ML014128">
    <property type="protein sequence ID" value="RKP03134.1"/>
    <property type="molecule type" value="Genomic_DNA"/>
</dbReference>
<proteinExistence type="predicted"/>
<dbReference type="FunFam" id="3.30.70.330:FF:000383">
    <property type="entry name" value="Sex lethal, isoform D"/>
    <property type="match status" value="1"/>
</dbReference>
<dbReference type="SUPFAM" id="SSF54928">
    <property type="entry name" value="RNA-binding domain, RBD"/>
    <property type="match status" value="2"/>
</dbReference>
<dbReference type="SMART" id="SM00360">
    <property type="entry name" value="RRM"/>
    <property type="match status" value="2"/>
</dbReference>
<dbReference type="PROSITE" id="PS50102">
    <property type="entry name" value="RRM"/>
    <property type="match status" value="2"/>
</dbReference>
<feature type="non-terminal residue" evidence="6">
    <location>
        <position position="185"/>
    </location>
</feature>
<dbReference type="InterPro" id="IPR012677">
    <property type="entry name" value="Nucleotide-bd_a/b_plait_sf"/>
</dbReference>
<dbReference type="STRING" id="1555241.A0A4P9XCF5"/>
<dbReference type="GO" id="GO:0005737">
    <property type="term" value="C:cytoplasm"/>
    <property type="evidence" value="ECO:0007669"/>
    <property type="project" value="UniProtKB-ARBA"/>
</dbReference>
<keyword evidence="2 3" id="KW-0694">RNA-binding</keyword>
<evidence type="ECO:0000313" key="6">
    <source>
        <dbReference type="EMBL" id="RKP03134.1"/>
    </source>
</evidence>
<organism evidence="6 7">
    <name type="scientific">Caulochytrium protostelioides</name>
    <dbReference type="NCBI Taxonomy" id="1555241"/>
    <lineage>
        <taxon>Eukaryota</taxon>
        <taxon>Fungi</taxon>
        <taxon>Fungi incertae sedis</taxon>
        <taxon>Chytridiomycota</taxon>
        <taxon>Chytridiomycota incertae sedis</taxon>
        <taxon>Chytridiomycetes</taxon>
        <taxon>Caulochytriales</taxon>
        <taxon>Caulochytriaceae</taxon>
        <taxon>Caulochytrium</taxon>
    </lineage>
</organism>
<evidence type="ECO:0000259" key="5">
    <source>
        <dbReference type="PROSITE" id="PS50102"/>
    </source>
</evidence>